<dbReference type="InterPro" id="IPR003439">
    <property type="entry name" value="ABC_transporter-like_ATP-bd"/>
</dbReference>
<dbReference type="PANTHER" id="PTHR24223:SF108">
    <property type="entry name" value="ABC TRANSPORTER C FAMILY MEMBER 8"/>
    <property type="match status" value="1"/>
</dbReference>
<keyword evidence="17" id="KW-1185">Reference proteome</keyword>
<dbReference type="PROSITE" id="PS50893">
    <property type="entry name" value="ABC_TRANSPORTER_2"/>
    <property type="match status" value="2"/>
</dbReference>
<dbReference type="FunFam" id="1.20.1560.10:FF:000002">
    <property type="entry name" value="ABC transporter C family member 5"/>
    <property type="match status" value="1"/>
</dbReference>
<dbReference type="InterPro" id="IPR011527">
    <property type="entry name" value="ABC1_TM_dom"/>
</dbReference>
<dbReference type="InterPro" id="IPR050173">
    <property type="entry name" value="ABC_transporter_C-like"/>
</dbReference>
<evidence type="ECO:0000313" key="17">
    <source>
        <dbReference type="Proteomes" id="UP000504603"/>
    </source>
</evidence>
<dbReference type="InterPro" id="IPR027417">
    <property type="entry name" value="P-loop_NTPase"/>
</dbReference>
<feature type="region of interest" description="Disordered" evidence="13">
    <location>
        <begin position="642"/>
        <end position="666"/>
    </location>
</feature>
<dbReference type="GO" id="GO:0016887">
    <property type="term" value="F:ATP hydrolysis activity"/>
    <property type="evidence" value="ECO:0007669"/>
    <property type="project" value="InterPro"/>
</dbReference>
<evidence type="ECO:0000256" key="14">
    <source>
        <dbReference type="SAM" id="Phobius"/>
    </source>
</evidence>
<keyword evidence="9" id="KW-1278">Translocase</keyword>
<dbReference type="InterPro" id="IPR017871">
    <property type="entry name" value="ABC_transporter-like_CS"/>
</dbReference>
<evidence type="ECO:0000256" key="9">
    <source>
        <dbReference type="ARBA" id="ARBA00022967"/>
    </source>
</evidence>
<feature type="transmembrane region" description="Helical" evidence="14">
    <location>
        <begin position="958"/>
        <end position="977"/>
    </location>
</feature>
<evidence type="ECO:0000256" key="13">
    <source>
        <dbReference type="SAM" id="MobiDB-lite"/>
    </source>
</evidence>
<evidence type="ECO:0000259" key="16">
    <source>
        <dbReference type="PROSITE" id="PS50929"/>
    </source>
</evidence>
<dbReference type="OrthoDB" id="6500128at2759"/>
<dbReference type="EC" id="7.6.2.2" evidence="3"/>
<evidence type="ECO:0000256" key="5">
    <source>
        <dbReference type="ARBA" id="ARBA00022692"/>
    </source>
</evidence>
<evidence type="ECO:0000256" key="2">
    <source>
        <dbReference type="ARBA" id="ARBA00009726"/>
    </source>
</evidence>
<keyword evidence="7" id="KW-0547">Nucleotide-binding</keyword>
<evidence type="ECO:0000256" key="6">
    <source>
        <dbReference type="ARBA" id="ARBA00022737"/>
    </source>
</evidence>
<feature type="domain" description="ABC transmembrane type-1" evidence="16">
    <location>
        <begin position="709"/>
        <end position="971"/>
    </location>
</feature>
<organism evidence="17 18">
    <name type="scientific">Momordica charantia</name>
    <name type="common">Bitter gourd</name>
    <name type="synonym">Balsam pear</name>
    <dbReference type="NCBI Taxonomy" id="3673"/>
    <lineage>
        <taxon>Eukaryota</taxon>
        <taxon>Viridiplantae</taxon>
        <taxon>Streptophyta</taxon>
        <taxon>Embryophyta</taxon>
        <taxon>Tracheophyta</taxon>
        <taxon>Spermatophyta</taxon>
        <taxon>Magnoliopsida</taxon>
        <taxon>eudicotyledons</taxon>
        <taxon>Gunneridae</taxon>
        <taxon>Pentapetalae</taxon>
        <taxon>rosids</taxon>
        <taxon>fabids</taxon>
        <taxon>Cucurbitales</taxon>
        <taxon>Cucurbitaceae</taxon>
        <taxon>Momordiceae</taxon>
        <taxon>Momordica</taxon>
    </lineage>
</organism>
<dbReference type="FunFam" id="1.20.1560.10:FF:000003">
    <property type="entry name" value="ABC transporter C family member 10"/>
    <property type="match status" value="1"/>
</dbReference>
<feature type="domain" description="ABC transporter" evidence="15">
    <location>
        <begin position="410"/>
        <end position="633"/>
    </location>
</feature>
<feature type="domain" description="ABC transporter" evidence="15">
    <location>
        <begin position="1025"/>
        <end position="1257"/>
    </location>
</feature>
<dbReference type="PROSITE" id="PS00211">
    <property type="entry name" value="ABC_TRANSPORTER_1"/>
    <property type="match status" value="1"/>
</dbReference>
<feature type="transmembrane region" description="Helical" evidence="14">
    <location>
        <begin position="829"/>
        <end position="852"/>
    </location>
</feature>
<dbReference type="SMART" id="SM00382">
    <property type="entry name" value="AAA"/>
    <property type="match status" value="2"/>
</dbReference>
<dbReference type="AlphaFoldDB" id="A0A6J1D1G9"/>
<dbReference type="Proteomes" id="UP000504603">
    <property type="component" value="Unplaced"/>
</dbReference>
<dbReference type="CDD" id="cd18579">
    <property type="entry name" value="ABC_6TM_ABCC_D1"/>
    <property type="match status" value="1"/>
</dbReference>
<evidence type="ECO:0000256" key="3">
    <source>
        <dbReference type="ARBA" id="ARBA00012191"/>
    </source>
</evidence>
<proteinExistence type="inferred from homology"/>
<feature type="domain" description="ABC transmembrane type-1" evidence="16">
    <location>
        <begin position="95"/>
        <end position="376"/>
    </location>
</feature>
<keyword evidence="10 14" id="KW-1133">Transmembrane helix</keyword>
<feature type="compositionally biased region" description="Basic and acidic residues" evidence="13">
    <location>
        <begin position="647"/>
        <end position="666"/>
    </location>
</feature>
<feature type="transmembrane region" description="Helical" evidence="14">
    <location>
        <begin position="741"/>
        <end position="760"/>
    </location>
</feature>
<dbReference type="InterPro" id="IPR044726">
    <property type="entry name" value="ABCC_6TM_D2"/>
</dbReference>
<keyword evidence="6" id="KW-0677">Repeat</keyword>
<dbReference type="KEGG" id="mcha:111016142"/>
<reference evidence="18" key="1">
    <citation type="submission" date="2025-08" db="UniProtKB">
        <authorList>
            <consortium name="RefSeq"/>
        </authorList>
    </citation>
    <scope>IDENTIFICATION</scope>
    <source>
        <strain evidence="18">OHB3-1</strain>
    </source>
</reference>
<dbReference type="Gene3D" id="3.40.50.300">
    <property type="entry name" value="P-loop containing nucleotide triphosphate hydrolases"/>
    <property type="match status" value="2"/>
</dbReference>
<dbReference type="InterPro" id="IPR044746">
    <property type="entry name" value="ABCC_6TM_D1"/>
</dbReference>
<name>A0A6J1D1G9_MOMCH</name>
<evidence type="ECO:0000256" key="11">
    <source>
        <dbReference type="ARBA" id="ARBA00023136"/>
    </source>
</evidence>
<dbReference type="CDD" id="cd03250">
    <property type="entry name" value="ABCC_MRP_domain1"/>
    <property type="match status" value="1"/>
</dbReference>
<sequence>MAEPLLDNQTEQLESSIITRAGVLSKLTFSWINPLLTLGYSRPLALEDVPPLDSEDQADLAYHKFSHVWDSLSTEKGSGNLAFQAIKRVHLRENVLIAFYTLLRTLSVVVSPLVLFAFVNYSTGANRGLREGLLIVGVLTVCKVVESLSHRHWFFDSRRSGMRMRSALMVAVYRKLLKLSSLGRTRHSAGEIVNYIAVDAYRMGEFPWWFHTTWAAGLQLVLSIAVLFWVVGLGALLGLIPLLVCGLLNVPFAQSLQKCQFRFMVAQDERLRSTSEVLNNMKIIKLQSWEEKFQNLIQSLRESEFRWLRETQMQKVYGSLLYWMAPTIVSAVVFLGCIVFQSAPLDASTIFTVIATLRIMSEPVRMIPEALAIMIQVKVSFDRLNTFLLDDELIKDEAIENPSKNFDNMMEIQNGNFRWDPESVNLTLKDVDLEIVRGQKVAVCGPVGAGKSSLLYAILGEIPKLTGSVQVNGSIAYVSQIAWIQSGTIRDNILNGKPMDKDRYENAIKACALDEDINSFNHGDLTEIGQRGLNMSGGQKQRIQLARAVYNDADIYLLDDPFSAVDAHTAATLFDECVMTALDKKTVVLVTHQVEFLSEVDRILVIEEGTITQSGSYEDLLKAGTPFEKLVNAHKDAIIASGTSESENLRESETVDTARREKNDNEDINTKNLDGVQLTEEEEKEIGDVGWRPFWDYFSVSKASLLMYLSVITTCGFIAFQTAATYWLAIAFEFFPHISDGMVIGIYAGISLLSAVFVYFKSLLTALFGLRASKAFFCGFTNSVFKAPMAFFDATPVGRILTRASSDLSVLDFDIPFSVNFVVSGALELLVVIGVVASVTWEVLLVAIPAIIASTYVQRYYLATATELIRINGTTKAPVVNYAAETSLGAVTIRAFDMTERFFQRFLKLVDTDASLLFHSNATTEWLVLRIETLQNLTLVTVALLLVLLPQGQTTNPGLVGLSLSYALSLSIIHIFMARWYCNLSNYIISVERIKQYMHLPPEPPAIVEESRPPFSWPTKGRIELECLKIKYRPNAPLVLKGITCTFKEGTRVGVVGRTGSGKTTLISALFRLVEPESGRIIIDGVDICSIGLKDLRMKLSIIPQEPTLFRGSIRTNLDPLDLYSDDEIWKALEKCQLKAIVSSLPNRLDSSVSDEGGNWSVGQRQLFCLGRVLLKRNRILVLDEATASIDSATDTILQRIIRQEFSECTVITVAHRVPTVIDSDKVMVLSFGNLVEYEEPSKLMETNSYFSRLVAEYWASCRRDSAP</sequence>
<dbReference type="InterPro" id="IPR036640">
    <property type="entry name" value="ABC1_TM_sf"/>
</dbReference>
<keyword evidence="8" id="KW-0067">ATP-binding</keyword>
<dbReference type="RefSeq" id="XP_022147146.1">
    <property type="nucleotide sequence ID" value="XM_022291454.1"/>
</dbReference>
<accession>A0A6J1D1G9</accession>
<dbReference type="GO" id="GO:0005524">
    <property type="term" value="F:ATP binding"/>
    <property type="evidence" value="ECO:0007669"/>
    <property type="project" value="UniProtKB-KW"/>
</dbReference>
<feature type="transmembrane region" description="Helical" evidence="14">
    <location>
        <begin position="705"/>
        <end position="729"/>
    </location>
</feature>
<dbReference type="FunFam" id="3.40.50.300:FF:000169">
    <property type="entry name" value="ABC transporter C family member 3"/>
    <property type="match status" value="1"/>
</dbReference>
<keyword evidence="5 14" id="KW-0812">Transmembrane</keyword>
<keyword evidence="11 14" id="KW-0472">Membrane</keyword>
<dbReference type="InterPro" id="IPR003593">
    <property type="entry name" value="AAA+_ATPase"/>
</dbReference>
<feature type="transmembrane region" description="Helical" evidence="14">
    <location>
        <begin position="320"/>
        <end position="341"/>
    </location>
</feature>
<dbReference type="SUPFAM" id="SSF90123">
    <property type="entry name" value="ABC transporter transmembrane region"/>
    <property type="match status" value="2"/>
</dbReference>
<evidence type="ECO:0000313" key="18">
    <source>
        <dbReference type="RefSeq" id="XP_022147146.1"/>
    </source>
</evidence>
<feature type="transmembrane region" description="Helical" evidence="14">
    <location>
        <begin position="97"/>
        <end position="121"/>
    </location>
</feature>
<evidence type="ECO:0000256" key="1">
    <source>
        <dbReference type="ARBA" id="ARBA00004141"/>
    </source>
</evidence>
<protein>
    <recommendedName>
        <fullName evidence="3">ABC-type xenobiotic transporter</fullName>
        <ecNumber evidence="3">7.6.2.2</ecNumber>
    </recommendedName>
</protein>
<evidence type="ECO:0000256" key="4">
    <source>
        <dbReference type="ARBA" id="ARBA00022448"/>
    </source>
</evidence>
<feature type="transmembrane region" description="Helical" evidence="14">
    <location>
        <begin position="133"/>
        <end position="155"/>
    </location>
</feature>
<dbReference type="PROSITE" id="PS50929">
    <property type="entry name" value="ABC_TM1F"/>
    <property type="match status" value="2"/>
</dbReference>
<comment type="subcellular location">
    <subcellularLocation>
        <location evidence="1">Membrane</location>
        <topology evidence="1">Multi-pass membrane protein</topology>
    </subcellularLocation>
</comment>
<feature type="transmembrane region" description="Helical" evidence="14">
    <location>
        <begin position="934"/>
        <end position="952"/>
    </location>
</feature>
<dbReference type="SUPFAM" id="SSF52540">
    <property type="entry name" value="P-loop containing nucleoside triphosphate hydrolases"/>
    <property type="match status" value="2"/>
</dbReference>
<dbReference type="GO" id="GO:0016020">
    <property type="term" value="C:membrane"/>
    <property type="evidence" value="ECO:0007669"/>
    <property type="project" value="UniProtKB-SubCell"/>
</dbReference>
<evidence type="ECO:0000256" key="7">
    <source>
        <dbReference type="ARBA" id="ARBA00022741"/>
    </source>
</evidence>
<dbReference type="CDD" id="cd18580">
    <property type="entry name" value="ABC_6TM_ABCC_D2"/>
    <property type="match status" value="1"/>
</dbReference>
<dbReference type="GO" id="GO:0008559">
    <property type="term" value="F:ABC-type xenobiotic transporter activity"/>
    <property type="evidence" value="ECO:0007669"/>
    <property type="project" value="UniProtKB-EC"/>
</dbReference>
<dbReference type="FunFam" id="3.40.50.300:FF:001405">
    <property type="entry name" value="Multidrug resistance protein associated1"/>
    <property type="match status" value="1"/>
</dbReference>
<dbReference type="PANTHER" id="PTHR24223">
    <property type="entry name" value="ATP-BINDING CASSETTE SUB-FAMILY C"/>
    <property type="match status" value="1"/>
</dbReference>
<dbReference type="Pfam" id="PF00005">
    <property type="entry name" value="ABC_tran"/>
    <property type="match status" value="2"/>
</dbReference>
<evidence type="ECO:0000256" key="12">
    <source>
        <dbReference type="ARBA" id="ARBA00034018"/>
    </source>
</evidence>
<evidence type="ECO:0000256" key="8">
    <source>
        <dbReference type="ARBA" id="ARBA00022840"/>
    </source>
</evidence>
<keyword evidence="4" id="KW-0813">Transport</keyword>
<dbReference type="Gene3D" id="1.20.1560.10">
    <property type="entry name" value="ABC transporter type 1, transmembrane domain"/>
    <property type="match status" value="2"/>
</dbReference>
<dbReference type="GeneID" id="111016142"/>
<dbReference type="CDD" id="cd03244">
    <property type="entry name" value="ABCC_MRP_domain2"/>
    <property type="match status" value="1"/>
</dbReference>
<comment type="similarity">
    <text evidence="2">Belongs to the ABC transporter superfamily. ABCC family. Conjugate transporter (TC 3.A.1.208) subfamily.</text>
</comment>
<evidence type="ECO:0000259" key="15">
    <source>
        <dbReference type="PROSITE" id="PS50893"/>
    </source>
</evidence>
<comment type="catalytic activity">
    <reaction evidence="12">
        <text>ATP + H2O + xenobioticSide 1 = ADP + phosphate + xenobioticSide 2.</text>
        <dbReference type="EC" id="7.6.2.2"/>
    </reaction>
</comment>
<evidence type="ECO:0000256" key="10">
    <source>
        <dbReference type="ARBA" id="ARBA00022989"/>
    </source>
</evidence>
<gene>
    <name evidence="18" type="primary">LOC111016142</name>
</gene>
<dbReference type="Pfam" id="PF00664">
    <property type="entry name" value="ABC_membrane"/>
    <property type="match status" value="2"/>
</dbReference>